<dbReference type="FunFam" id="3.20.20.120:FF:000007">
    <property type="entry name" value="Mitochondrial enolase superfamily member 1"/>
    <property type="match status" value="1"/>
</dbReference>
<feature type="domain" description="Mandelate racemase/muconate lactonizing enzyme C-terminal" evidence="10">
    <location>
        <begin position="199"/>
        <end position="294"/>
    </location>
</feature>
<dbReference type="EC" id="4.2.1.68" evidence="3"/>
<dbReference type="InterPro" id="IPR046945">
    <property type="entry name" value="RHMD-like"/>
</dbReference>
<evidence type="ECO:0000256" key="9">
    <source>
        <dbReference type="ARBA" id="ARBA00078003"/>
    </source>
</evidence>
<sequence length="444" mass="49772">MAPTKITGCSVRDIRFPTSLEKDGSDAMNLAPDYSCPYVVLKTDSALEGHGITFTVGKGNEIVCHAVTVLSKMVVGQSLDTIYGNFGMFWRSLTSEDQMRWLGPEKGVMHLAVAALTNALWDLWAKIEGKPLWKLLVDMEPEKLVSTIDFRYMMDALTPQEAIDMLKKARNGREKREKEMQENGFPCYTTSCGWLGYEDDKIKKLCKEALAEGITRFKAKVGADLADDKRRCRLLRDLIGPKNILLVDANQRWEVQESIDWMKELVDCNITWIEEPTSPDDILGHQEIAKALVPLGIGVATGEQCQNRIMFKQFIKAGAMQFCQIDACRLGGVSECVAVILMACKYGVPICPHGGGVGLCELIQHLSIFDYIAVSASLENRMTEYLDHLHQHFKNPCVMNRGNYVPPKAPGYSIDMKEESLAEYEWPKGKVWQKLIAQGAYTVE</sequence>
<reference evidence="11 12" key="1">
    <citation type="submission" date="2024-02" db="EMBL/GenBank/DDBJ databases">
        <title>Chromosome-scale genome assembly of the rough periwinkle Littorina saxatilis.</title>
        <authorList>
            <person name="De Jode A."/>
            <person name="Faria R."/>
            <person name="Formenti G."/>
            <person name="Sims Y."/>
            <person name="Smith T.P."/>
            <person name="Tracey A."/>
            <person name="Wood J.M.D."/>
            <person name="Zagrodzka Z.B."/>
            <person name="Johannesson K."/>
            <person name="Butlin R.K."/>
            <person name="Leder E.H."/>
        </authorList>
    </citation>
    <scope>NUCLEOTIDE SEQUENCE [LARGE SCALE GENOMIC DNA]</scope>
    <source>
        <strain evidence="11">Snail1</strain>
        <tissue evidence="11">Muscle</tissue>
    </source>
</reference>
<dbReference type="CDD" id="cd03324">
    <property type="entry name" value="rTSbeta_L-fuconate_dehydratase"/>
    <property type="match status" value="1"/>
</dbReference>
<dbReference type="GO" id="GO:0050023">
    <property type="term" value="F:L-fuconate dehydratase activity"/>
    <property type="evidence" value="ECO:0007669"/>
    <property type="project" value="UniProtKB-EC"/>
</dbReference>
<organism evidence="11 12">
    <name type="scientific">Littorina saxatilis</name>
    <dbReference type="NCBI Taxonomy" id="31220"/>
    <lineage>
        <taxon>Eukaryota</taxon>
        <taxon>Metazoa</taxon>
        <taxon>Spiralia</taxon>
        <taxon>Lophotrochozoa</taxon>
        <taxon>Mollusca</taxon>
        <taxon>Gastropoda</taxon>
        <taxon>Caenogastropoda</taxon>
        <taxon>Littorinimorpha</taxon>
        <taxon>Littorinoidea</taxon>
        <taxon>Littorinidae</taxon>
        <taxon>Littorina</taxon>
    </lineage>
</organism>
<evidence type="ECO:0000313" key="11">
    <source>
        <dbReference type="EMBL" id="KAK7101050.1"/>
    </source>
</evidence>
<dbReference type="InterPro" id="IPR029065">
    <property type="entry name" value="Enolase_C-like"/>
</dbReference>
<evidence type="ECO:0000256" key="1">
    <source>
        <dbReference type="ARBA" id="ARBA00001737"/>
    </source>
</evidence>
<evidence type="ECO:0000256" key="3">
    <source>
        <dbReference type="ARBA" id="ARBA00013142"/>
    </source>
</evidence>
<comment type="catalytic activity">
    <reaction evidence="1">
        <text>L-fuconate = 2-dehydro-3-deoxy-L-fuconate + H2O</text>
        <dbReference type="Rhea" id="RHEA:22772"/>
        <dbReference type="ChEBI" id="CHEBI:15377"/>
        <dbReference type="ChEBI" id="CHEBI:21291"/>
        <dbReference type="ChEBI" id="CHEBI:37448"/>
        <dbReference type="EC" id="4.2.1.68"/>
    </reaction>
</comment>
<dbReference type="Gene3D" id="3.20.20.120">
    <property type="entry name" value="Enolase-like C-terminal domain"/>
    <property type="match status" value="1"/>
</dbReference>
<dbReference type="PANTHER" id="PTHR13794:SF58">
    <property type="entry name" value="MITOCHONDRIAL ENOLASE SUPERFAMILY MEMBER 1"/>
    <property type="match status" value="1"/>
</dbReference>
<dbReference type="SUPFAM" id="SSF51604">
    <property type="entry name" value="Enolase C-terminal domain-like"/>
    <property type="match status" value="1"/>
</dbReference>
<evidence type="ECO:0000256" key="6">
    <source>
        <dbReference type="ARBA" id="ARBA00023239"/>
    </source>
</evidence>
<name>A0AAN9BCN3_9CAEN</name>
<dbReference type="Pfam" id="PF13378">
    <property type="entry name" value="MR_MLE_C"/>
    <property type="match status" value="1"/>
</dbReference>
<gene>
    <name evidence="11" type="ORF">V1264_023896</name>
</gene>
<keyword evidence="12" id="KW-1185">Reference proteome</keyword>
<keyword evidence="5" id="KW-0460">Magnesium</keyword>
<evidence type="ECO:0000256" key="7">
    <source>
        <dbReference type="ARBA" id="ARBA00061144"/>
    </source>
</evidence>
<dbReference type="Pfam" id="PF02746">
    <property type="entry name" value="MR_MLE_N"/>
    <property type="match status" value="1"/>
</dbReference>
<dbReference type="SFLD" id="SFLDF00111">
    <property type="entry name" value="L-fuconate_dehydratase"/>
    <property type="match status" value="1"/>
</dbReference>
<dbReference type="SFLD" id="SFLDS00001">
    <property type="entry name" value="Enolase"/>
    <property type="match status" value="1"/>
</dbReference>
<evidence type="ECO:0000259" key="10">
    <source>
        <dbReference type="SMART" id="SM00922"/>
    </source>
</evidence>
<accession>A0AAN9BCN3</accession>
<evidence type="ECO:0000313" key="12">
    <source>
        <dbReference type="Proteomes" id="UP001374579"/>
    </source>
</evidence>
<keyword evidence="4" id="KW-0479">Metal-binding</keyword>
<comment type="similarity">
    <text evidence="7">Belongs to the mandelate racemase/muconate lactonizing enzyme family. ENOSF1 subfamily.</text>
</comment>
<dbReference type="InterPro" id="IPR036849">
    <property type="entry name" value="Enolase-like_C_sf"/>
</dbReference>
<dbReference type="Proteomes" id="UP001374579">
    <property type="component" value="Unassembled WGS sequence"/>
</dbReference>
<dbReference type="InterPro" id="IPR034610">
    <property type="entry name" value="L-fuconate_dehydratase"/>
</dbReference>
<evidence type="ECO:0000256" key="4">
    <source>
        <dbReference type="ARBA" id="ARBA00022723"/>
    </source>
</evidence>
<dbReference type="InterPro" id="IPR013341">
    <property type="entry name" value="Mandelate_racemase_N_dom"/>
</dbReference>
<evidence type="ECO:0000256" key="5">
    <source>
        <dbReference type="ARBA" id="ARBA00022842"/>
    </source>
</evidence>
<dbReference type="PANTHER" id="PTHR13794">
    <property type="entry name" value="ENOLASE SUPERFAMILY, MANDELATE RACEMASE"/>
    <property type="match status" value="1"/>
</dbReference>
<dbReference type="InterPro" id="IPR013342">
    <property type="entry name" value="Mandelate_racemase_C"/>
</dbReference>
<evidence type="ECO:0000256" key="2">
    <source>
        <dbReference type="ARBA" id="ARBA00001946"/>
    </source>
</evidence>
<comment type="cofactor">
    <cofactor evidence="2">
        <name>Mg(2+)</name>
        <dbReference type="ChEBI" id="CHEBI:18420"/>
    </cofactor>
</comment>
<dbReference type="SFLD" id="SFLDG00179">
    <property type="entry name" value="mandelate_racemase"/>
    <property type="match status" value="1"/>
</dbReference>
<dbReference type="SMART" id="SM00922">
    <property type="entry name" value="MR_MLE"/>
    <property type="match status" value="1"/>
</dbReference>
<proteinExistence type="inferred from homology"/>
<dbReference type="SUPFAM" id="SSF54826">
    <property type="entry name" value="Enolase N-terminal domain-like"/>
    <property type="match status" value="1"/>
</dbReference>
<dbReference type="GO" id="GO:0000287">
    <property type="term" value="F:magnesium ion binding"/>
    <property type="evidence" value="ECO:0007669"/>
    <property type="project" value="TreeGrafter"/>
</dbReference>
<protein>
    <recommendedName>
        <fullName evidence="8">Mitochondrial enolase superfamily member 1</fullName>
        <ecNumber evidence="3">4.2.1.68</ecNumber>
    </recommendedName>
    <alternativeName>
        <fullName evidence="9">L-fuconate dehydratase</fullName>
    </alternativeName>
</protein>
<comment type="caution">
    <text evidence="11">The sequence shown here is derived from an EMBL/GenBank/DDBJ whole genome shotgun (WGS) entry which is preliminary data.</text>
</comment>
<dbReference type="GO" id="GO:0016052">
    <property type="term" value="P:carbohydrate catabolic process"/>
    <property type="evidence" value="ECO:0007669"/>
    <property type="project" value="InterPro"/>
</dbReference>
<dbReference type="Gene3D" id="3.30.390.10">
    <property type="entry name" value="Enolase-like, N-terminal domain"/>
    <property type="match status" value="1"/>
</dbReference>
<dbReference type="InterPro" id="IPR029017">
    <property type="entry name" value="Enolase-like_N"/>
</dbReference>
<keyword evidence="6" id="KW-0456">Lyase</keyword>
<dbReference type="AlphaFoldDB" id="A0AAN9BCN3"/>
<dbReference type="EMBL" id="JBAMIC010000011">
    <property type="protein sequence ID" value="KAK7101050.1"/>
    <property type="molecule type" value="Genomic_DNA"/>
</dbReference>
<evidence type="ECO:0000256" key="8">
    <source>
        <dbReference type="ARBA" id="ARBA00073815"/>
    </source>
</evidence>